<evidence type="ECO:0000313" key="2">
    <source>
        <dbReference type="EMBL" id="TCO36106.1"/>
    </source>
</evidence>
<comment type="caution">
    <text evidence="2">The sequence shown here is derived from an EMBL/GenBank/DDBJ whole genome shotgun (WGS) entry which is preliminary data.</text>
</comment>
<dbReference type="CDD" id="cd01948">
    <property type="entry name" value="EAL"/>
    <property type="match status" value="1"/>
</dbReference>
<keyword evidence="3" id="KW-1185">Reference proteome</keyword>
<gene>
    <name evidence="2" type="ORF">EV148_11428</name>
</gene>
<evidence type="ECO:0000313" key="3">
    <source>
        <dbReference type="Proteomes" id="UP000294862"/>
    </source>
</evidence>
<dbReference type="PROSITE" id="PS50883">
    <property type="entry name" value="EAL"/>
    <property type="match status" value="1"/>
</dbReference>
<dbReference type="EMBL" id="SLWQ01000014">
    <property type="protein sequence ID" value="TCO36106.1"/>
    <property type="molecule type" value="Genomic_DNA"/>
</dbReference>
<dbReference type="InterPro" id="IPR050706">
    <property type="entry name" value="Cyclic-di-GMP_PDE-like"/>
</dbReference>
<dbReference type="GO" id="GO:0071111">
    <property type="term" value="F:cyclic-guanylate-specific phosphodiesterase activity"/>
    <property type="evidence" value="ECO:0007669"/>
    <property type="project" value="InterPro"/>
</dbReference>
<evidence type="ECO:0000259" key="1">
    <source>
        <dbReference type="PROSITE" id="PS50883"/>
    </source>
</evidence>
<dbReference type="SUPFAM" id="SSF141868">
    <property type="entry name" value="EAL domain-like"/>
    <property type="match status" value="1"/>
</dbReference>
<dbReference type="PANTHER" id="PTHR33121:SF23">
    <property type="entry name" value="CYCLIC DI-GMP PHOSPHODIESTERASE PDEB"/>
    <property type="match status" value="1"/>
</dbReference>
<dbReference type="Gene3D" id="3.20.20.450">
    <property type="entry name" value="EAL domain"/>
    <property type="match status" value="1"/>
</dbReference>
<dbReference type="SMART" id="SM00052">
    <property type="entry name" value="EAL"/>
    <property type="match status" value="1"/>
</dbReference>
<reference evidence="2 3" key="1">
    <citation type="journal article" date="2015" name="Stand. Genomic Sci.">
        <title>Genomic Encyclopedia of Bacterial and Archaeal Type Strains, Phase III: the genomes of soil and plant-associated and newly described type strains.</title>
        <authorList>
            <person name="Whitman W.B."/>
            <person name="Woyke T."/>
            <person name="Klenk H.P."/>
            <person name="Zhou Y."/>
            <person name="Lilburn T.G."/>
            <person name="Beck B.J."/>
            <person name="De Vos P."/>
            <person name="Vandamme P."/>
            <person name="Eisen J.A."/>
            <person name="Garrity G."/>
            <person name="Hugenholtz P."/>
            <person name="Kyrpides N.C."/>
        </authorList>
    </citation>
    <scope>NUCLEOTIDE SEQUENCE [LARGE SCALE GENOMIC DNA]</scope>
    <source>
        <strain evidence="2 3">A3</strain>
    </source>
</reference>
<dbReference type="RefSeq" id="WP_158287531.1">
    <property type="nucleotide sequence ID" value="NZ_SLWQ01000014.1"/>
</dbReference>
<name>A0A4R2HXZ7_9GAMM</name>
<dbReference type="PANTHER" id="PTHR33121">
    <property type="entry name" value="CYCLIC DI-GMP PHOSPHODIESTERASE PDEF"/>
    <property type="match status" value="1"/>
</dbReference>
<dbReference type="AlphaFoldDB" id="A0A4R2HXZ7"/>
<feature type="domain" description="EAL" evidence="1">
    <location>
        <begin position="317"/>
        <end position="564"/>
    </location>
</feature>
<dbReference type="InterPro" id="IPR035919">
    <property type="entry name" value="EAL_sf"/>
</dbReference>
<accession>A0A4R2HXZ7</accession>
<sequence>MMANDPAAQFPRRLWAQQLSPRIERLRRRGEQLRTTWDLNVLRLLADDAARVGAACRELGFAPQADLLEELRATCVGLLEPPRAPDRASRHRLDGLVGRLDAPSPAGATRDSPVVAGATRENGFPLLVVPPPEYWTRLASMAAAAPAPAPAAAPVETAGGTPPNFGPRGGTACSREQLLREVSECLARDDAAIQAGGLFVLVAADASDPAGAAARTAETLRAICASARAGDRVASDGADRYLVFDRELSADALEAEASRLRDGLARIGGFDVGLCTFARGARSARRMYDAAHGLVAAMQAQSRHGVFVVRDLDAGHGGDLAGQVRHALAGSGFELMFQPIVSLRGEEGAQFQALLRLRGADGRLHPASEIIPAAEAAGLIGAVDRWVLAHCVERVAAHGAGSTQLFVSQSLASVRDPSMVAALAAELARHAIDARSIVVELRAADAIEAPAEAQRCADALRALGARLSLSAFDAELADVHPLPVLAVDFVKLARPPALDGEEQREAFVALLERLHERGTRVIAPRVEDVHGIAPLVRVGVDFVQGNFVQAADSDLAFDFEGARM</sequence>
<dbReference type="Proteomes" id="UP000294862">
    <property type="component" value="Unassembled WGS sequence"/>
</dbReference>
<proteinExistence type="predicted"/>
<protein>
    <submittedName>
        <fullName evidence="2">EAL domain-containing protein (Putative c-di-GMP-specific phosphodiesterase class I)</fullName>
    </submittedName>
</protein>
<dbReference type="Pfam" id="PF00563">
    <property type="entry name" value="EAL"/>
    <property type="match status" value="1"/>
</dbReference>
<dbReference type="OrthoDB" id="9812260at2"/>
<organism evidence="2 3">
    <name type="scientific">Dokdonella fugitiva</name>
    <dbReference type="NCBI Taxonomy" id="328517"/>
    <lineage>
        <taxon>Bacteria</taxon>
        <taxon>Pseudomonadati</taxon>
        <taxon>Pseudomonadota</taxon>
        <taxon>Gammaproteobacteria</taxon>
        <taxon>Lysobacterales</taxon>
        <taxon>Rhodanobacteraceae</taxon>
        <taxon>Dokdonella</taxon>
    </lineage>
</organism>
<dbReference type="InterPro" id="IPR001633">
    <property type="entry name" value="EAL_dom"/>
</dbReference>